<dbReference type="InterPro" id="IPR019564">
    <property type="entry name" value="Sam37/metaxin_N"/>
</dbReference>
<evidence type="ECO:0000313" key="11">
    <source>
        <dbReference type="WBParaSite" id="TMUE_1000003852.1"/>
    </source>
</evidence>
<evidence type="ECO:0000256" key="3">
    <source>
        <dbReference type="ARBA" id="ARBA00022448"/>
    </source>
</evidence>
<dbReference type="PANTHER" id="PTHR12289:SF38">
    <property type="entry name" value="METAXIN-2"/>
    <property type="match status" value="1"/>
</dbReference>
<evidence type="ECO:0000256" key="7">
    <source>
        <dbReference type="ARBA" id="ARBA00023136"/>
    </source>
</evidence>
<feature type="domain" description="Mitochondrial outer membrane transport complex Sam37/metaxin N-terminal" evidence="8">
    <location>
        <begin position="91"/>
        <end position="209"/>
    </location>
</feature>
<keyword evidence="3" id="KW-0813">Transport</keyword>
<evidence type="ECO:0000259" key="8">
    <source>
        <dbReference type="Pfam" id="PF10568"/>
    </source>
</evidence>
<keyword evidence="6" id="KW-0496">Mitochondrion</keyword>
<evidence type="ECO:0000256" key="6">
    <source>
        <dbReference type="ARBA" id="ARBA00023128"/>
    </source>
</evidence>
<evidence type="ECO:0000313" key="10">
    <source>
        <dbReference type="Proteomes" id="UP000046395"/>
    </source>
</evidence>
<dbReference type="WBParaSite" id="TMUE_1000003852.1">
    <property type="protein sequence ID" value="TMUE_1000003852.1"/>
    <property type="gene ID" value="WBGene00291076"/>
</dbReference>
<dbReference type="InterPro" id="IPR036282">
    <property type="entry name" value="Glutathione-S-Trfase_C_sf"/>
</dbReference>
<dbReference type="GO" id="GO:0015031">
    <property type="term" value="P:protein transport"/>
    <property type="evidence" value="ECO:0007669"/>
    <property type="project" value="UniProtKB-KW"/>
</dbReference>
<evidence type="ECO:0000256" key="1">
    <source>
        <dbReference type="ARBA" id="ARBA00004294"/>
    </source>
</evidence>
<keyword evidence="4" id="KW-1000">Mitochondrion outer membrane</keyword>
<evidence type="ECO:0000256" key="5">
    <source>
        <dbReference type="ARBA" id="ARBA00022927"/>
    </source>
</evidence>
<feature type="domain" description="Metaxin glutathione S-transferase" evidence="9">
    <location>
        <begin position="236"/>
        <end position="283"/>
    </location>
</feature>
<keyword evidence="7" id="KW-0472">Membrane</keyword>
<name>A0A5S6QA58_TRIMR</name>
<dbReference type="GO" id="GO:0001401">
    <property type="term" value="C:SAM complex"/>
    <property type="evidence" value="ECO:0007669"/>
    <property type="project" value="InterPro"/>
</dbReference>
<protein>
    <submittedName>
        <fullName evidence="11">GST C-terminal domain-containing protein</fullName>
    </submittedName>
</protein>
<dbReference type="Proteomes" id="UP000046395">
    <property type="component" value="Unassembled WGS sequence"/>
</dbReference>
<dbReference type="InterPro" id="IPR033468">
    <property type="entry name" value="Metaxin_GST"/>
</dbReference>
<dbReference type="Pfam" id="PF10568">
    <property type="entry name" value="Tom37"/>
    <property type="match status" value="1"/>
</dbReference>
<proteinExistence type="inferred from homology"/>
<comment type="subcellular location">
    <subcellularLocation>
        <location evidence="1">Mitochondrion outer membrane</location>
    </subcellularLocation>
</comment>
<dbReference type="InterPro" id="IPR050931">
    <property type="entry name" value="Mito_Protein_Transport_Metaxin"/>
</dbReference>
<dbReference type="SUPFAM" id="SSF47616">
    <property type="entry name" value="GST C-terminal domain-like"/>
    <property type="match status" value="1"/>
</dbReference>
<dbReference type="AlphaFoldDB" id="A0A5S6QA58"/>
<keyword evidence="5" id="KW-0653">Protein transport</keyword>
<organism evidence="10 11">
    <name type="scientific">Trichuris muris</name>
    <name type="common">Mouse whipworm</name>
    <dbReference type="NCBI Taxonomy" id="70415"/>
    <lineage>
        <taxon>Eukaryota</taxon>
        <taxon>Metazoa</taxon>
        <taxon>Ecdysozoa</taxon>
        <taxon>Nematoda</taxon>
        <taxon>Enoplea</taxon>
        <taxon>Dorylaimia</taxon>
        <taxon>Trichinellida</taxon>
        <taxon>Trichuridae</taxon>
        <taxon>Trichuris</taxon>
    </lineage>
</organism>
<keyword evidence="10" id="KW-1185">Reference proteome</keyword>
<dbReference type="STRING" id="70415.A0A5S6QA58"/>
<dbReference type="PANTHER" id="PTHR12289">
    <property type="entry name" value="METAXIN RELATED"/>
    <property type="match status" value="1"/>
</dbReference>
<dbReference type="Pfam" id="PF17171">
    <property type="entry name" value="GST_C_6"/>
    <property type="match status" value="1"/>
</dbReference>
<accession>A0A5S6QA58</accession>
<evidence type="ECO:0000259" key="9">
    <source>
        <dbReference type="Pfam" id="PF17171"/>
    </source>
</evidence>
<reference evidence="11" key="1">
    <citation type="submission" date="2019-12" db="UniProtKB">
        <authorList>
            <consortium name="WormBaseParasite"/>
        </authorList>
    </citation>
    <scope>IDENTIFICATION</scope>
</reference>
<comment type="similarity">
    <text evidence="2">Belongs to the metaxin family.</text>
</comment>
<dbReference type="GO" id="GO:0007005">
    <property type="term" value="P:mitochondrion organization"/>
    <property type="evidence" value="ECO:0007669"/>
    <property type="project" value="TreeGrafter"/>
</dbReference>
<sequence>MKRLKNNSLIDQDIIAYHFWVQAPVAHAQLLLCLRCGCPKSLARTDMFKPNQASEPFVVPKNDPNEVWDADARLIQPYDAEQALIYDYAECLAARTFLRMNNLPHAVEGRQNAEYISPTRELPVLLNHGSLISGFKSIVRYAVEQAFVPLQVSEHEMGAMEGLVSLVEEVLVNAELYICWIVKPVLRKVTMPRFSCFYRWPLNYILPWARMKLVRENLLACEWLDKSLEQVLVEVKLCCRVLSLQLQDKPYLMGDRATPLDALVFGHLFTLITTDLPFVNLGVIVKGSRREVNRFPRKAPQFSSYCCFYSCSKCYSFFDGTNLEFHKHLK</sequence>
<evidence type="ECO:0000256" key="4">
    <source>
        <dbReference type="ARBA" id="ARBA00022787"/>
    </source>
</evidence>
<evidence type="ECO:0000256" key="2">
    <source>
        <dbReference type="ARBA" id="ARBA00009170"/>
    </source>
</evidence>